<accession>A0A9N9CLC4</accession>
<dbReference type="EMBL" id="CAJVPK010002063">
    <property type="protein sequence ID" value="CAG8605455.1"/>
    <property type="molecule type" value="Genomic_DNA"/>
</dbReference>
<gene>
    <name evidence="1" type="ORF">DEBURN_LOCUS9726</name>
</gene>
<name>A0A9N9CLC4_9GLOM</name>
<keyword evidence="2" id="KW-1185">Reference proteome</keyword>
<comment type="caution">
    <text evidence="1">The sequence shown here is derived from an EMBL/GenBank/DDBJ whole genome shotgun (WGS) entry which is preliminary data.</text>
</comment>
<evidence type="ECO:0000313" key="2">
    <source>
        <dbReference type="Proteomes" id="UP000789706"/>
    </source>
</evidence>
<evidence type="ECO:0000313" key="1">
    <source>
        <dbReference type="EMBL" id="CAG8605455.1"/>
    </source>
</evidence>
<organism evidence="1 2">
    <name type="scientific">Diversispora eburnea</name>
    <dbReference type="NCBI Taxonomy" id="1213867"/>
    <lineage>
        <taxon>Eukaryota</taxon>
        <taxon>Fungi</taxon>
        <taxon>Fungi incertae sedis</taxon>
        <taxon>Mucoromycota</taxon>
        <taxon>Glomeromycotina</taxon>
        <taxon>Glomeromycetes</taxon>
        <taxon>Diversisporales</taxon>
        <taxon>Diversisporaceae</taxon>
        <taxon>Diversispora</taxon>
    </lineage>
</organism>
<protein>
    <submittedName>
        <fullName evidence="1">3147_t:CDS:1</fullName>
    </submittedName>
</protein>
<reference evidence="1" key="1">
    <citation type="submission" date="2021-06" db="EMBL/GenBank/DDBJ databases">
        <authorList>
            <person name="Kallberg Y."/>
            <person name="Tangrot J."/>
            <person name="Rosling A."/>
        </authorList>
    </citation>
    <scope>NUCLEOTIDE SEQUENCE</scope>
    <source>
        <strain evidence="1">AZ414A</strain>
    </source>
</reference>
<dbReference type="AlphaFoldDB" id="A0A9N9CLC4"/>
<feature type="non-terminal residue" evidence="1">
    <location>
        <position position="1"/>
    </location>
</feature>
<dbReference type="Proteomes" id="UP000789706">
    <property type="component" value="Unassembled WGS sequence"/>
</dbReference>
<proteinExistence type="predicted"/>
<sequence length="45" mass="5509">TSFEVYNTKKNEQKHNNSNFWCINYDYQVNIQMAEKIYGFEIVKE</sequence>